<dbReference type="Gene3D" id="3.40.50.880">
    <property type="match status" value="1"/>
</dbReference>
<evidence type="ECO:0000313" key="3">
    <source>
        <dbReference type="Proteomes" id="UP001236806"/>
    </source>
</evidence>
<evidence type="ECO:0000256" key="1">
    <source>
        <dbReference type="SAM" id="MobiDB-lite"/>
    </source>
</evidence>
<dbReference type="GO" id="GO:0006508">
    <property type="term" value="P:proteolysis"/>
    <property type="evidence" value="ECO:0007669"/>
    <property type="project" value="UniProtKB-KW"/>
</dbReference>
<dbReference type="SUPFAM" id="SSF52317">
    <property type="entry name" value="Class I glutamine amidotransferase-like"/>
    <property type="match status" value="1"/>
</dbReference>
<evidence type="ECO:0000313" key="2">
    <source>
        <dbReference type="EMBL" id="MDQ0674671.1"/>
    </source>
</evidence>
<comment type="caution">
    <text evidence="2">The sequence shown here is derived from an EMBL/GenBank/DDBJ whole genome shotgun (WGS) entry which is preliminary data.</text>
</comment>
<dbReference type="InterPro" id="IPR029062">
    <property type="entry name" value="Class_I_gatase-like"/>
</dbReference>
<keyword evidence="3" id="KW-1185">Reference proteome</keyword>
<name>A0ABU0PL21_9MICC</name>
<dbReference type="GO" id="GO:0008233">
    <property type="term" value="F:peptidase activity"/>
    <property type="evidence" value="ECO:0007669"/>
    <property type="project" value="UniProtKB-KW"/>
</dbReference>
<organism evidence="2 3">
    <name type="scientific">Pseudarthrobacter siccitolerans</name>
    <dbReference type="NCBI Taxonomy" id="861266"/>
    <lineage>
        <taxon>Bacteria</taxon>
        <taxon>Bacillati</taxon>
        <taxon>Actinomycetota</taxon>
        <taxon>Actinomycetes</taxon>
        <taxon>Micrococcales</taxon>
        <taxon>Micrococcaceae</taxon>
        <taxon>Pseudarthrobacter</taxon>
    </lineage>
</organism>
<proteinExistence type="predicted"/>
<feature type="region of interest" description="Disordered" evidence="1">
    <location>
        <begin position="65"/>
        <end position="104"/>
    </location>
</feature>
<keyword evidence="2" id="KW-0645">Protease</keyword>
<dbReference type="EMBL" id="JAUSXB010000001">
    <property type="protein sequence ID" value="MDQ0674671.1"/>
    <property type="molecule type" value="Genomic_DNA"/>
</dbReference>
<feature type="compositionally biased region" description="Polar residues" evidence="1">
    <location>
        <begin position="76"/>
        <end position="104"/>
    </location>
</feature>
<sequence length="104" mass="11178">MANILMVVSAADSLTMKDGSEHPTGFWAEELVVAHQTLVDAAHTVHIATPGGAKPTVDQVSLVPTRQVARSGRKVSATTSHPSTASYRSRWSWPISTSPRTTPW</sequence>
<keyword evidence="2" id="KW-0378">Hydrolase</keyword>
<accession>A0ABU0PL21</accession>
<protein>
    <submittedName>
        <fullName evidence="2">Intracellular protease/amidase</fullName>
    </submittedName>
</protein>
<dbReference type="Proteomes" id="UP001236806">
    <property type="component" value="Unassembled WGS sequence"/>
</dbReference>
<gene>
    <name evidence="2" type="ORF">QFZ36_002232</name>
</gene>
<reference evidence="2 3" key="1">
    <citation type="submission" date="2023-07" db="EMBL/GenBank/DDBJ databases">
        <title>Comparative genomics of wheat-associated soil bacteria to identify genetic determinants of phenazine resistance.</title>
        <authorList>
            <person name="Mouncey N."/>
        </authorList>
    </citation>
    <scope>NUCLEOTIDE SEQUENCE [LARGE SCALE GENOMIC DNA]</scope>
    <source>
        <strain evidence="2 3">W1I3</strain>
    </source>
</reference>